<proteinExistence type="inferred from homology"/>
<dbReference type="InterPro" id="IPR050336">
    <property type="entry name" value="Chromosome_partition/occlusion"/>
</dbReference>
<dbReference type="SUPFAM" id="SSF109709">
    <property type="entry name" value="KorB DNA-binding domain-like"/>
    <property type="match status" value="1"/>
</dbReference>
<evidence type="ECO:0000256" key="4">
    <source>
        <dbReference type="SAM" id="MobiDB-lite"/>
    </source>
</evidence>
<dbReference type="Proteomes" id="UP001597391">
    <property type="component" value="Unassembled WGS sequence"/>
</dbReference>
<organism evidence="6 7">
    <name type="scientific">Populibacterium corticicola</name>
    <dbReference type="NCBI Taxonomy" id="1812826"/>
    <lineage>
        <taxon>Bacteria</taxon>
        <taxon>Bacillati</taxon>
        <taxon>Actinomycetota</taxon>
        <taxon>Actinomycetes</taxon>
        <taxon>Micrococcales</taxon>
        <taxon>Jonesiaceae</taxon>
        <taxon>Populibacterium</taxon>
    </lineage>
</organism>
<sequence>MAEKKRGLGRGLGALIPTTPEGERPVDVFFPDQNAAGRGTQRPSLMSDSARELLTSTPRIRTSADVESTSPSKAKNTSRRAATKKPVSDVSRETARSASTPDLDGGVELVPVPGAHFAELPVASIRPNPKQPRVNFDEDELQELVDSIREIGVLQPVVVRPAEDGYELIMGERRWRATQEAGLDSIPAIIRVTEDQDLLRDALLENLHRSALNPLEEAAAYRQLLDDFGCTHEELATRIARSRPQISNTLRLLNLPPLVQRRVAASVLSAGHARALLGLPDSEQIERLAQRIVAEGLSVRATEEAVALGSNKPAVKKTRAARAQRNEAAESLATRLSDRFDTRVKVDVGKTKGRLTVEFATIEDLNRILAVMAPDEDGLPAQHS</sequence>
<dbReference type="SMART" id="SM00470">
    <property type="entry name" value="ParB"/>
    <property type="match status" value="1"/>
</dbReference>
<comment type="caution">
    <text evidence="6">The sequence shown here is derived from an EMBL/GenBank/DDBJ whole genome shotgun (WGS) entry which is preliminary data.</text>
</comment>
<accession>A0ABW5XET3</accession>
<evidence type="ECO:0000256" key="3">
    <source>
        <dbReference type="ARBA" id="ARBA00023125"/>
    </source>
</evidence>
<reference evidence="7" key="1">
    <citation type="journal article" date="2019" name="Int. J. Syst. Evol. Microbiol.">
        <title>The Global Catalogue of Microorganisms (GCM) 10K type strain sequencing project: providing services to taxonomists for standard genome sequencing and annotation.</title>
        <authorList>
            <consortium name="The Broad Institute Genomics Platform"/>
            <consortium name="The Broad Institute Genome Sequencing Center for Infectious Disease"/>
            <person name="Wu L."/>
            <person name="Ma J."/>
        </authorList>
    </citation>
    <scope>NUCLEOTIDE SEQUENCE [LARGE SCALE GENOMIC DNA]</scope>
    <source>
        <strain evidence="7">KCTC 33576</strain>
    </source>
</reference>
<dbReference type="InterPro" id="IPR041468">
    <property type="entry name" value="HTH_ParB/Spo0J"/>
</dbReference>
<dbReference type="InterPro" id="IPR036086">
    <property type="entry name" value="ParB/Sulfiredoxin_sf"/>
</dbReference>
<protein>
    <submittedName>
        <fullName evidence="6">ParB/RepB/Spo0J family partition protein</fullName>
    </submittedName>
</protein>
<dbReference type="Pfam" id="PF02195">
    <property type="entry name" value="ParB_N"/>
    <property type="match status" value="1"/>
</dbReference>
<feature type="compositionally biased region" description="Basic and acidic residues" evidence="4">
    <location>
        <begin position="86"/>
        <end position="95"/>
    </location>
</feature>
<evidence type="ECO:0000256" key="1">
    <source>
        <dbReference type="ARBA" id="ARBA00006295"/>
    </source>
</evidence>
<dbReference type="Pfam" id="PF17762">
    <property type="entry name" value="HTH_ParB"/>
    <property type="match status" value="1"/>
</dbReference>
<evidence type="ECO:0000313" key="6">
    <source>
        <dbReference type="EMBL" id="MFD2840622.1"/>
    </source>
</evidence>
<dbReference type="SUPFAM" id="SSF110849">
    <property type="entry name" value="ParB/Sulfiredoxin"/>
    <property type="match status" value="1"/>
</dbReference>
<dbReference type="Pfam" id="PF23552">
    <property type="entry name" value="ParB_C"/>
    <property type="match status" value="1"/>
</dbReference>
<dbReference type="CDD" id="cd16393">
    <property type="entry name" value="SPO0J_N"/>
    <property type="match status" value="1"/>
</dbReference>
<name>A0ABW5XET3_9MICO</name>
<keyword evidence="3" id="KW-0238">DNA-binding</keyword>
<evidence type="ECO:0000259" key="5">
    <source>
        <dbReference type="SMART" id="SM00470"/>
    </source>
</evidence>
<keyword evidence="2" id="KW-0159">Chromosome partition</keyword>
<feature type="region of interest" description="Disordered" evidence="4">
    <location>
        <begin position="1"/>
        <end position="106"/>
    </location>
</feature>
<comment type="similarity">
    <text evidence="1">Belongs to the ParB family.</text>
</comment>
<dbReference type="InterPro" id="IPR004437">
    <property type="entry name" value="ParB/RepB/Spo0J"/>
</dbReference>
<dbReference type="InterPro" id="IPR057240">
    <property type="entry name" value="ParB_dimer_C"/>
</dbReference>
<evidence type="ECO:0000313" key="7">
    <source>
        <dbReference type="Proteomes" id="UP001597391"/>
    </source>
</evidence>
<dbReference type="Gene3D" id="3.90.1530.30">
    <property type="match status" value="1"/>
</dbReference>
<dbReference type="NCBIfam" id="TIGR00180">
    <property type="entry name" value="parB_part"/>
    <property type="match status" value="1"/>
</dbReference>
<feature type="compositionally biased region" description="Polar residues" evidence="4">
    <location>
        <begin position="54"/>
        <end position="75"/>
    </location>
</feature>
<dbReference type="PANTHER" id="PTHR33375">
    <property type="entry name" value="CHROMOSOME-PARTITIONING PROTEIN PARB-RELATED"/>
    <property type="match status" value="1"/>
</dbReference>
<keyword evidence="7" id="KW-1185">Reference proteome</keyword>
<dbReference type="InterPro" id="IPR003115">
    <property type="entry name" value="ParB_N"/>
</dbReference>
<gene>
    <name evidence="6" type="ORF">ACFSYH_08575</name>
</gene>
<feature type="domain" description="ParB-like N-terminal" evidence="5">
    <location>
        <begin position="118"/>
        <end position="207"/>
    </location>
</feature>
<dbReference type="PANTHER" id="PTHR33375:SF1">
    <property type="entry name" value="CHROMOSOME-PARTITIONING PROTEIN PARB-RELATED"/>
    <property type="match status" value="1"/>
</dbReference>
<dbReference type="RefSeq" id="WP_377466495.1">
    <property type="nucleotide sequence ID" value="NZ_JBHUOP010000003.1"/>
</dbReference>
<dbReference type="EMBL" id="JBHUOP010000003">
    <property type="protein sequence ID" value="MFD2840622.1"/>
    <property type="molecule type" value="Genomic_DNA"/>
</dbReference>
<dbReference type="Gene3D" id="1.10.10.2830">
    <property type="match status" value="1"/>
</dbReference>
<evidence type="ECO:0000256" key="2">
    <source>
        <dbReference type="ARBA" id="ARBA00022829"/>
    </source>
</evidence>